<dbReference type="PANTHER" id="PTHR12887">
    <property type="entry name" value="NANOS PROTEIN"/>
    <property type="match status" value="1"/>
</dbReference>
<dbReference type="Proteomes" id="UP001519460">
    <property type="component" value="Unassembled WGS sequence"/>
</dbReference>
<evidence type="ECO:0000256" key="7">
    <source>
        <dbReference type="ARBA" id="ARBA00022884"/>
    </source>
</evidence>
<keyword evidence="11" id="KW-1185">Reference proteome</keyword>
<dbReference type="GO" id="GO:0008270">
    <property type="term" value="F:zinc ion binding"/>
    <property type="evidence" value="ECO:0007669"/>
    <property type="project" value="UniProtKB-KW"/>
</dbReference>
<dbReference type="InterPro" id="IPR038129">
    <property type="entry name" value="Nanos_sf"/>
</dbReference>
<comment type="similarity">
    <text evidence="8">Belongs to the nanos family.</text>
</comment>
<dbReference type="GO" id="GO:0006417">
    <property type="term" value="P:regulation of translation"/>
    <property type="evidence" value="ECO:0007669"/>
    <property type="project" value="UniProtKB-UniRule"/>
</dbReference>
<keyword evidence="2" id="KW-0963">Cytoplasm</keyword>
<evidence type="ECO:0000313" key="11">
    <source>
        <dbReference type="Proteomes" id="UP001519460"/>
    </source>
</evidence>
<dbReference type="Pfam" id="PF05741">
    <property type="entry name" value="zf-nanos"/>
    <property type="match status" value="1"/>
</dbReference>
<dbReference type="InterPro" id="IPR008705">
    <property type="entry name" value="Nanos/Xcar2"/>
</dbReference>
<evidence type="ECO:0000256" key="2">
    <source>
        <dbReference type="ARBA" id="ARBA00022490"/>
    </source>
</evidence>
<accession>A0ABD0J412</accession>
<organism evidence="10 11">
    <name type="scientific">Batillaria attramentaria</name>
    <dbReference type="NCBI Taxonomy" id="370345"/>
    <lineage>
        <taxon>Eukaryota</taxon>
        <taxon>Metazoa</taxon>
        <taxon>Spiralia</taxon>
        <taxon>Lophotrochozoa</taxon>
        <taxon>Mollusca</taxon>
        <taxon>Gastropoda</taxon>
        <taxon>Caenogastropoda</taxon>
        <taxon>Sorbeoconcha</taxon>
        <taxon>Cerithioidea</taxon>
        <taxon>Batillariidae</taxon>
        <taxon>Batillaria</taxon>
    </lineage>
</organism>
<evidence type="ECO:0000256" key="6">
    <source>
        <dbReference type="ARBA" id="ARBA00022845"/>
    </source>
</evidence>
<keyword evidence="7 8" id="KW-0694">RNA-binding</keyword>
<dbReference type="GO" id="GO:0003723">
    <property type="term" value="F:RNA binding"/>
    <property type="evidence" value="ECO:0007669"/>
    <property type="project" value="UniProtKB-UniRule"/>
</dbReference>
<keyword evidence="6 8" id="KW-0810">Translation regulation</keyword>
<keyword evidence="4 8" id="KW-0863">Zinc-finger</keyword>
<evidence type="ECO:0000259" key="9">
    <source>
        <dbReference type="PROSITE" id="PS51522"/>
    </source>
</evidence>
<dbReference type="EMBL" id="JACVVK020000661">
    <property type="protein sequence ID" value="KAK7458959.1"/>
    <property type="molecule type" value="Genomic_DNA"/>
</dbReference>
<dbReference type="InterPro" id="IPR024161">
    <property type="entry name" value="Znf_nanos-typ"/>
</dbReference>
<gene>
    <name evidence="10" type="ORF">BaRGS_00039043</name>
</gene>
<evidence type="ECO:0000256" key="5">
    <source>
        <dbReference type="ARBA" id="ARBA00022833"/>
    </source>
</evidence>
<dbReference type="PROSITE" id="PS51522">
    <property type="entry name" value="ZF_NANOS"/>
    <property type="match status" value="1"/>
</dbReference>
<comment type="subcellular location">
    <subcellularLocation>
        <location evidence="1">Cytoplasm</location>
    </subcellularLocation>
</comment>
<dbReference type="AlphaFoldDB" id="A0ABD0J412"/>
<evidence type="ECO:0000313" key="10">
    <source>
        <dbReference type="EMBL" id="KAK7458959.1"/>
    </source>
</evidence>
<evidence type="ECO:0000256" key="4">
    <source>
        <dbReference type="ARBA" id="ARBA00022771"/>
    </source>
</evidence>
<evidence type="ECO:0000256" key="8">
    <source>
        <dbReference type="PROSITE-ProRule" id="PRU00855"/>
    </source>
</evidence>
<keyword evidence="5" id="KW-0862">Zinc</keyword>
<evidence type="ECO:0000256" key="1">
    <source>
        <dbReference type="ARBA" id="ARBA00004496"/>
    </source>
</evidence>
<comment type="caution">
    <text evidence="10">The sequence shown here is derived from an EMBL/GenBank/DDBJ whole genome shotgun (WGS) entry which is preliminary data.</text>
</comment>
<proteinExistence type="inferred from homology"/>
<reference evidence="10 11" key="1">
    <citation type="journal article" date="2023" name="Sci. Data">
        <title>Genome assembly of the Korean intertidal mud-creeper Batillaria attramentaria.</title>
        <authorList>
            <person name="Patra A.K."/>
            <person name="Ho P.T."/>
            <person name="Jun S."/>
            <person name="Lee S.J."/>
            <person name="Kim Y."/>
            <person name="Won Y.J."/>
        </authorList>
    </citation>
    <scope>NUCLEOTIDE SEQUENCE [LARGE SCALE GENOMIC DNA]</scope>
    <source>
        <strain evidence="10">Wonlab-2016</strain>
    </source>
</reference>
<sequence>MAATAPGQAETEAMPVRRKKRLCKFCKKNNEAKVVYESHNLRDKQGRVVCRKLRQLTCRLCGATGDDAHTIKYCPLSDLVDHAAIMKLRREIEMDRMMKNRRRYTRKS</sequence>
<name>A0ABD0J412_9CAEN</name>
<feature type="domain" description="Nanos-type" evidence="9">
    <location>
        <begin position="22"/>
        <end position="76"/>
    </location>
</feature>
<dbReference type="GO" id="GO:0005737">
    <property type="term" value="C:cytoplasm"/>
    <property type="evidence" value="ECO:0007669"/>
    <property type="project" value="UniProtKB-SubCell"/>
</dbReference>
<keyword evidence="3" id="KW-0479">Metal-binding</keyword>
<protein>
    <recommendedName>
        <fullName evidence="9">Nanos-type domain-containing protein</fullName>
    </recommendedName>
</protein>
<dbReference type="Gene3D" id="4.10.60.30">
    <property type="entry name" value="Nanos, RNA-binding domain"/>
    <property type="match status" value="1"/>
</dbReference>
<evidence type="ECO:0000256" key="3">
    <source>
        <dbReference type="ARBA" id="ARBA00022723"/>
    </source>
</evidence>